<evidence type="ECO:0000256" key="1">
    <source>
        <dbReference type="ARBA" id="ARBA00004141"/>
    </source>
</evidence>
<comment type="similarity">
    <text evidence="6">Belongs to the MIP/aquaporin (TC 1.A.8) family.</text>
</comment>
<dbReference type="PANTHER" id="PTHR45724">
    <property type="entry name" value="AQUAPORIN NIP2-1"/>
    <property type="match status" value="1"/>
</dbReference>
<proteinExistence type="inferred from homology"/>
<dbReference type="InterPro" id="IPR034294">
    <property type="entry name" value="Aquaporin_transptr"/>
</dbReference>
<feature type="transmembrane region" description="Helical" evidence="7">
    <location>
        <begin position="120"/>
        <end position="141"/>
    </location>
</feature>
<dbReference type="Gene3D" id="1.20.1080.10">
    <property type="entry name" value="Glycerol uptake facilitator protein"/>
    <property type="match status" value="1"/>
</dbReference>
<keyword evidence="2 6" id="KW-0813">Transport</keyword>
<accession>A0AA87ZRT1</accession>
<evidence type="ECO:0000256" key="3">
    <source>
        <dbReference type="ARBA" id="ARBA00022692"/>
    </source>
</evidence>
<evidence type="ECO:0000256" key="7">
    <source>
        <dbReference type="SAM" id="Phobius"/>
    </source>
</evidence>
<dbReference type="GO" id="GO:0015267">
    <property type="term" value="F:channel activity"/>
    <property type="evidence" value="ECO:0007669"/>
    <property type="project" value="InterPro"/>
</dbReference>
<keyword evidence="5 7" id="KW-0472">Membrane</keyword>
<dbReference type="InterPro" id="IPR022357">
    <property type="entry name" value="MIP_CS"/>
</dbReference>
<reference evidence="8" key="1">
    <citation type="submission" date="2023-07" db="EMBL/GenBank/DDBJ databases">
        <title>draft genome sequence of fig (Ficus carica).</title>
        <authorList>
            <person name="Takahashi T."/>
            <person name="Nishimura K."/>
        </authorList>
    </citation>
    <scope>NUCLEOTIDE SEQUENCE</scope>
</reference>
<feature type="transmembrane region" description="Helical" evidence="7">
    <location>
        <begin position="39"/>
        <end position="61"/>
    </location>
</feature>
<evidence type="ECO:0000256" key="6">
    <source>
        <dbReference type="RuleBase" id="RU000477"/>
    </source>
</evidence>
<dbReference type="EMBL" id="BTGU01000014">
    <property type="protein sequence ID" value="GMN42239.1"/>
    <property type="molecule type" value="Genomic_DNA"/>
</dbReference>
<keyword evidence="3 6" id="KW-0812">Transmembrane</keyword>
<organism evidence="8 9">
    <name type="scientific">Ficus carica</name>
    <name type="common">Common fig</name>
    <dbReference type="NCBI Taxonomy" id="3494"/>
    <lineage>
        <taxon>Eukaryota</taxon>
        <taxon>Viridiplantae</taxon>
        <taxon>Streptophyta</taxon>
        <taxon>Embryophyta</taxon>
        <taxon>Tracheophyta</taxon>
        <taxon>Spermatophyta</taxon>
        <taxon>Magnoliopsida</taxon>
        <taxon>eudicotyledons</taxon>
        <taxon>Gunneridae</taxon>
        <taxon>Pentapetalae</taxon>
        <taxon>rosids</taxon>
        <taxon>fabids</taxon>
        <taxon>Rosales</taxon>
        <taxon>Moraceae</taxon>
        <taxon>Ficeae</taxon>
        <taxon>Ficus</taxon>
    </lineage>
</organism>
<evidence type="ECO:0000256" key="5">
    <source>
        <dbReference type="ARBA" id="ARBA00023136"/>
    </source>
</evidence>
<comment type="caution">
    <text evidence="8">The sequence shown here is derived from an EMBL/GenBank/DDBJ whole genome shotgun (WGS) entry which is preliminary data.</text>
</comment>
<feature type="transmembrane region" description="Helical" evidence="7">
    <location>
        <begin position="153"/>
        <end position="172"/>
    </location>
</feature>
<dbReference type="Proteomes" id="UP001187192">
    <property type="component" value="Unassembled WGS sequence"/>
</dbReference>
<sequence length="251" mass="26187">MTVGWQVVAEIIATYLLVFVTCGSAALNSSDEHRVSKLGASIASGLIVTVMIYAVGHISGAHMNPAVTLAFAAVRHFPWKQVPIYAAAQLTGSICASFTLAELLHPIKNIGTTSPSGTVLQALIMEIAVTFSMMFITSAVATDTKAIGELAGIAVGSAVCITSILAGPVSGGSMNPARTLGPAIASSCYKAIWVYVVGPITGTLLGAWSYNLIRVTDRPVHELPSRSVSLKLRRMMSNDGHVSGKESLDSV</sequence>
<keyword evidence="4 7" id="KW-1133">Transmembrane helix</keyword>
<evidence type="ECO:0000313" key="9">
    <source>
        <dbReference type="Proteomes" id="UP001187192"/>
    </source>
</evidence>
<dbReference type="CDD" id="cd00333">
    <property type="entry name" value="MIP"/>
    <property type="match status" value="1"/>
</dbReference>
<dbReference type="AlphaFoldDB" id="A0AA87ZRT1"/>
<comment type="subcellular location">
    <subcellularLocation>
        <location evidence="1">Membrane</location>
        <topology evidence="1">Multi-pass membrane protein</topology>
    </subcellularLocation>
</comment>
<dbReference type="PROSITE" id="PS00221">
    <property type="entry name" value="MIP"/>
    <property type="match status" value="1"/>
</dbReference>
<feature type="transmembrane region" description="Helical" evidence="7">
    <location>
        <begin position="82"/>
        <end position="100"/>
    </location>
</feature>
<feature type="transmembrane region" description="Helical" evidence="7">
    <location>
        <begin position="7"/>
        <end position="27"/>
    </location>
</feature>
<dbReference type="PRINTS" id="PR00783">
    <property type="entry name" value="MINTRINSICP"/>
</dbReference>
<dbReference type="PANTHER" id="PTHR45724:SF16">
    <property type="entry name" value="AQUAPORIN NIP2-1"/>
    <property type="match status" value="1"/>
</dbReference>
<keyword evidence="9" id="KW-1185">Reference proteome</keyword>
<dbReference type="GO" id="GO:0016020">
    <property type="term" value="C:membrane"/>
    <property type="evidence" value="ECO:0007669"/>
    <property type="project" value="UniProtKB-SubCell"/>
</dbReference>
<name>A0AA87ZRT1_FICCA</name>
<evidence type="ECO:0000256" key="4">
    <source>
        <dbReference type="ARBA" id="ARBA00022989"/>
    </source>
</evidence>
<gene>
    <name evidence="8" type="ORF">TIFTF001_011446</name>
</gene>
<dbReference type="InterPro" id="IPR000425">
    <property type="entry name" value="MIP"/>
</dbReference>
<dbReference type="SUPFAM" id="SSF81338">
    <property type="entry name" value="Aquaporin-like"/>
    <property type="match status" value="1"/>
</dbReference>
<dbReference type="InterPro" id="IPR023271">
    <property type="entry name" value="Aquaporin-like"/>
</dbReference>
<evidence type="ECO:0000313" key="8">
    <source>
        <dbReference type="EMBL" id="GMN42239.1"/>
    </source>
</evidence>
<feature type="transmembrane region" description="Helical" evidence="7">
    <location>
        <begin position="192"/>
        <end position="213"/>
    </location>
</feature>
<dbReference type="Pfam" id="PF00230">
    <property type="entry name" value="MIP"/>
    <property type="match status" value="1"/>
</dbReference>
<evidence type="ECO:0000256" key="2">
    <source>
        <dbReference type="ARBA" id="ARBA00022448"/>
    </source>
</evidence>
<protein>
    <submittedName>
        <fullName evidence="8">Uncharacterized protein</fullName>
    </submittedName>
</protein>